<reference evidence="3" key="1">
    <citation type="submission" date="2022-02" db="EMBL/GenBank/DDBJ databases">
        <authorList>
            <person name="King R."/>
        </authorList>
    </citation>
    <scope>NUCLEOTIDE SEQUENCE</scope>
</reference>
<feature type="region of interest" description="Disordered" evidence="1">
    <location>
        <begin position="1"/>
        <end position="22"/>
    </location>
</feature>
<dbReference type="EMBL" id="OU899036">
    <property type="protein sequence ID" value="CAH1731098.1"/>
    <property type="molecule type" value="Genomic_DNA"/>
</dbReference>
<sequence length="316" mass="35053">MVVTSDATKPTTTPVVTVTTSSTPTMTTTTEYGLSISPTEVASVANVRLPSFWRYAPRQWFAHTDAMFHANRVRSDLTRVNYVLASLDDEGIREVSDLLGDSVSYDLVRERLVSLYTAPAAARFRSIIQPGDMGDRTPSRLLKDMRDVYPEGMSDAALEQFWRAKLPAAVRTVIAGFSGSLESLAERADRILFECESREVAEVRPTPRVRCAAVFPESREIEPTPEATPPARFQTTLETRVQTIESAILSLTEQVSQLASQIAPPKRAPVTRPVRSEPPPPQHAGNTTGWCYYHVRYGPEAQKCRAPCTFVPTHKN</sequence>
<reference evidence="3" key="2">
    <citation type="submission" date="2022-10" db="EMBL/GenBank/DDBJ databases">
        <authorList>
            <consortium name="ENA_rothamsted_submissions"/>
            <consortium name="culmorum"/>
            <person name="King R."/>
        </authorList>
    </citation>
    <scope>NUCLEOTIDE SEQUENCE</scope>
</reference>
<dbReference type="InterPro" id="IPR055469">
    <property type="entry name" value="DUF7041"/>
</dbReference>
<dbReference type="Pfam" id="PF23055">
    <property type="entry name" value="DUF7041"/>
    <property type="match status" value="1"/>
</dbReference>
<accession>A0A9P0NMY6</accession>
<gene>
    <name evidence="3" type="ORF">APHIGO_LOCUS7887</name>
</gene>
<feature type="compositionally biased region" description="Low complexity" evidence="1">
    <location>
        <begin position="8"/>
        <end position="22"/>
    </location>
</feature>
<feature type="domain" description="DUF7041" evidence="2">
    <location>
        <begin position="49"/>
        <end position="127"/>
    </location>
</feature>
<feature type="region of interest" description="Disordered" evidence="1">
    <location>
        <begin position="260"/>
        <end position="285"/>
    </location>
</feature>
<protein>
    <recommendedName>
        <fullName evidence="2">DUF7041 domain-containing protein</fullName>
    </recommendedName>
</protein>
<dbReference type="PANTHER" id="PTHR33327">
    <property type="entry name" value="ENDONUCLEASE"/>
    <property type="match status" value="1"/>
</dbReference>
<dbReference type="PANTHER" id="PTHR33327:SF3">
    <property type="entry name" value="RNA-DIRECTED DNA POLYMERASE"/>
    <property type="match status" value="1"/>
</dbReference>
<proteinExistence type="predicted"/>
<evidence type="ECO:0000313" key="3">
    <source>
        <dbReference type="EMBL" id="CAH1731098.1"/>
    </source>
</evidence>
<name>A0A9P0NMY6_APHGO</name>
<dbReference type="AlphaFoldDB" id="A0A9P0NMY6"/>
<evidence type="ECO:0000313" key="4">
    <source>
        <dbReference type="Proteomes" id="UP001154329"/>
    </source>
</evidence>
<organism evidence="3 4">
    <name type="scientific">Aphis gossypii</name>
    <name type="common">Cotton aphid</name>
    <dbReference type="NCBI Taxonomy" id="80765"/>
    <lineage>
        <taxon>Eukaryota</taxon>
        <taxon>Metazoa</taxon>
        <taxon>Ecdysozoa</taxon>
        <taxon>Arthropoda</taxon>
        <taxon>Hexapoda</taxon>
        <taxon>Insecta</taxon>
        <taxon>Pterygota</taxon>
        <taxon>Neoptera</taxon>
        <taxon>Paraneoptera</taxon>
        <taxon>Hemiptera</taxon>
        <taxon>Sternorrhyncha</taxon>
        <taxon>Aphidomorpha</taxon>
        <taxon>Aphidoidea</taxon>
        <taxon>Aphididae</taxon>
        <taxon>Aphidini</taxon>
        <taxon>Aphis</taxon>
        <taxon>Aphis</taxon>
    </lineage>
</organism>
<keyword evidence="4" id="KW-1185">Reference proteome</keyword>
<evidence type="ECO:0000259" key="2">
    <source>
        <dbReference type="Pfam" id="PF23055"/>
    </source>
</evidence>
<dbReference type="Proteomes" id="UP001154329">
    <property type="component" value="Chromosome 3"/>
</dbReference>
<evidence type="ECO:0000256" key="1">
    <source>
        <dbReference type="SAM" id="MobiDB-lite"/>
    </source>
</evidence>